<sequence length="403" mass="43944">MTKPASSYSLHGFCDASELGFAAVVYLRSSNQDGSVSVHLLMAKSKVAPLRTRPTIPKLELYGAVLLVKLLNHVPLVSSSTARAYIQLAHTAPSHLHALLMRRHECASERVSGRPDDIEAEAGSRRTWSREECLHGGAATGGPDPDRPDRRGDKTYQRTRRPRDATSDTSSVSSAMTIVTRVRSSAEECGSSGVACSAPSDPASNEHDSCDSSSDFNEVLGVSDDDSCVITASLHIGGMFRPAPPPRRRSASAEDEHQRDSAVGSSSPGSVISPLSASTASSPPASPPPAALRVTLTSAPQLRRTNIDQLIELNRERNTSDARAHVLRHHDEPKPRTRPEQPTTLVTTRQREQTTMTTRQREETTLTTRQREERTSHRDERRESKEGTLYKRGELISSARPPP</sequence>
<dbReference type="PANTHER" id="PTHR47331:SF1">
    <property type="entry name" value="GAG-LIKE PROTEIN"/>
    <property type="match status" value="1"/>
</dbReference>
<evidence type="ECO:0000313" key="3">
    <source>
        <dbReference type="Proteomes" id="UP000653454"/>
    </source>
</evidence>
<feature type="compositionally biased region" description="Low complexity" evidence="1">
    <location>
        <begin position="261"/>
        <end position="283"/>
    </location>
</feature>
<name>A0A8S4G283_PLUXY</name>
<protein>
    <submittedName>
        <fullName evidence="2">(diamondback moth) hypothetical protein</fullName>
    </submittedName>
</protein>
<feature type="compositionally biased region" description="Basic and acidic residues" evidence="1">
    <location>
        <begin position="110"/>
        <end position="134"/>
    </location>
</feature>
<dbReference type="EMBL" id="CAJHNJ030000056">
    <property type="protein sequence ID" value="CAG9133062.1"/>
    <property type="molecule type" value="Genomic_DNA"/>
</dbReference>
<organism evidence="2 3">
    <name type="scientific">Plutella xylostella</name>
    <name type="common">Diamondback moth</name>
    <name type="synonym">Plutella maculipennis</name>
    <dbReference type="NCBI Taxonomy" id="51655"/>
    <lineage>
        <taxon>Eukaryota</taxon>
        <taxon>Metazoa</taxon>
        <taxon>Ecdysozoa</taxon>
        <taxon>Arthropoda</taxon>
        <taxon>Hexapoda</taxon>
        <taxon>Insecta</taxon>
        <taxon>Pterygota</taxon>
        <taxon>Neoptera</taxon>
        <taxon>Endopterygota</taxon>
        <taxon>Lepidoptera</taxon>
        <taxon>Glossata</taxon>
        <taxon>Ditrysia</taxon>
        <taxon>Yponomeutoidea</taxon>
        <taxon>Plutellidae</taxon>
        <taxon>Plutella</taxon>
    </lineage>
</organism>
<dbReference type="Proteomes" id="UP000653454">
    <property type="component" value="Unassembled WGS sequence"/>
</dbReference>
<dbReference type="Pfam" id="PF05380">
    <property type="entry name" value="Peptidase_A17"/>
    <property type="match status" value="1"/>
</dbReference>
<comment type="caution">
    <text evidence="2">The sequence shown here is derived from an EMBL/GenBank/DDBJ whole genome shotgun (WGS) entry which is preliminary data.</text>
</comment>
<feature type="region of interest" description="Disordered" evidence="1">
    <location>
        <begin position="110"/>
        <end position="176"/>
    </location>
</feature>
<accession>A0A8S4G283</accession>
<feature type="region of interest" description="Disordered" evidence="1">
    <location>
        <begin position="314"/>
        <end position="403"/>
    </location>
</feature>
<dbReference type="AlphaFoldDB" id="A0A8S4G283"/>
<feature type="compositionally biased region" description="Basic and acidic residues" evidence="1">
    <location>
        <begin position="144"/>
        <end position="166"/>
    </location>
</feature>
<feature type="compositionally biased region" description="Basic and acidic residues" evidence="1">
    <location>
        <begin position="314"/>
        <end position="339"/>
    </location>
</feature>
<evidence type="ECO:0000256" key="1">
    <source>
        <dbReference type="SAM" id="MobiDB-lite"/>
    </source>
</evidence>
<feature type="region of interest" description="Disordered" evidence="1">
    <location>
        <begin position="189"/>
        <end position="214"/>
    </location>
</feature>
<feature type="region of interest" description="Disordered" evidence="1">
    <location>
        <begin position="237"/>
        <end position="298"/>
    </location>
</feature>
<evidence type="ECO:0000313" key="2">
    <source>
        <dbReference type="EMBL" id="CAG9133062.1"/>
    </source>
</evidence>
<dbReference type="InterPro" id="IPR008042">
    <property type="entry name" value="Retrotrans_Pao"/>
</dbReference>
<dbReference type="PANTHER" id="PTHR47331">
    <property type="entry name" value="PHD-TYPE DOMAIN-CONTAINING PROTEIN"/>
    <property type="match status" value="1"/>
</dbReference>
<gene>
    <name evidence="2" type="ORF">PLXY2_LOCUS11293</name>
</gene>
<keyword evidence="3" id="KW-1185">Reference proteome</keyword>
<reference evidence="2" key="1">
    <citation type="submission" date="2020-11" db="EMBL/GenBank/DDBJ databases">
        <authorList>
            <person name="Whiteford S."/>
        </authorList>
    </citation>
    <scope>NUCLEOTIDE SEQUENCE</scope>
</reference>
<feature type="compositionally biased region" description="Basic and acidic residues" evidence="1">
    <location>
        <begin position="359"/>
        <end position="394"/>
    </location>
</feature>
<proteinExistence type="predicted"/>
<feature type="compositionally biased region" description="Basic and acidic residues" evidence="1">
    <location>
        <begin position="251"/>
        <end position="260"/>
    </location>
</feature>